<dbReference type="PANTHER" id="PTHR31431">
    <property type="entry name" value="NUCLEOPORIN NUP188 HOMOLOG"/>
    <property type="match status" value="1"/>
</dbReference>
<dbReference type="PANTHER" id="PTHR31431:SF1">
    <property type="entry name" value="NUCLEOPORIN NUP188"/>
    <property type="match status" value="1"/>
</dbReference>
<dbReference type="Pfam" id="PF21093">
    <property type="entry name" value="Nup188_N-subdom_III"/>
    <property type="match status" value="1"/>
</dbReference>
<evidence type="ECO:0000259" key="9">
    <source>
        <dbReference type="Pfam" id="PF21093"/>
    </source>
</evidence>
<dbReference type="GO" id="GO:0044611">
    <property type="term" value="C:nuclear pore inner ring"/>
    <property type="evidence" value="ECO:0007669"/>
    <property type="project" value="TreeGrafter"/>
</dbReference>
<keyword evidence="7" id="KW-0539">Nucleus</keyword>
<evidence type="ECO:0000256" key="7">
    <source>
        <dbReference type="ARBA" id="ARBA00023242"/>
    </source>
</evidence>
<feature type="domain" description="Nuclear pore protein Nup188 C-terminal" evidence="8">
    <location>
        <begin position="1462"/>
        <end position="1826"/>
    </location>
</feature>
<protein>
    <submittedName>
        <fullName evidence="10">Uncharacterized protein</fullName>
    </submittedName>
</protein>
<dbReference type="EMBL" id="KB446555">
    <property type="protein sequence ID" value="EME87672.1"/>
    <property type="molecule type" value="Genomic_DNA"/>
</dbReference>
<dbReference type="HOGENOM" id="CLU_001029_0_0_1"/>
<dbReference type="InterPro" id="IPR041634">
    <property type="entry name" value="Nup188_C"/>
</dbReference>
<gene>
    <name evidence="10" type="ORF">MYCFIDRAFT_28574</name>
</gene>
<dbReference type="GO" id="GO:0006405">
    <property type="term" value="P:RNA export from nucleus"/>
    <property type="evidence" value="ECO:0007669"/>
    <property type="project" value="TreeGrafter"/>
</dbReference>
<dbReference type="GO" id="GO:0017056">
    <property type="term" value="F:structural constituent of nuclear pore"/>
    <property type="evidence" value="ECO:0007669"/>
    <property type="project" value="InterPro"/>
</dbReference>
<dbReference type="Pfam" id="PF18378">
    <property type="entry name" value="Nup188_C"/>
    <property type="match status" value="1"/>
</dbReference>
<dbReference type="GO" id="GO:0006606">
    <property type="term" value="P:protein import into nucleus"/>
    <property type="evidence" value="ECO:0007669"/>
    <property type="project" value="TreeGrafter"/>
</dbReference>
<keyword evidence="6" id="KW-0906">Nuclear pore complex</keyword>
<evidence type="ECO:0000256" key="2">
    <source>
        <dbReference type="ARBA" id="ARBA00022448"/>
    </source>
</evidence>
<evidence type="ECO:0000256" key="4">
    <source>
        <dbReference type="ARBA" id="ARBA00022927"/>
    </source>
</evidence>
<evidence type="ECO:0000256" key="1">
    <source>
        <dbReference type="ARBA" id="ARBA00004567"/>
    </source>
</evidence>
<dbReference type="Proteomes" id="UP000016932">
    <property type="component" value="Unassembled WGS sequence"/>
</dbReference>
<proteinExistence type="predicted"/>
<keyword evidence="3" id="KW-0509">mRNA transport</keyword>
<name>N1Q9V4_PSEFD</name>
<dbReference type="InterPro" id="IPR048883">
    <property type="entry name" value="Nup188_N-subdom_III"/>
</dbReference>
<dbReference type="STRING" id="383855.N1Q9V4"/>
<dbReference type="VEuPathDB" id="FungiDB:MYCFIDRAFT_28574"/>
<evidence type="ECO:0000256" key="6">
    <source>
        <dbReference type="ARBA" id="ARBA00023132"/>
    </source>
</evidence>
<dbReference type="OrthoDB" id="102511at2759"/>
<keyword evidence="4" id="KW-0653">Protein transport</keyword>
<evidence type="ECO:0000259" key="8">
    <source>
        <dbReference type="Pfam" id="PF18378"/>
    </source>
</evidence>
<evidence type="ECO:0000313" key="11">
    <source>
        <dbReference type="Proteomes" id="UP000016932"/>
    </source>
</evidence>
<keyword evidence="5" id="KW-0811">Translocation</keyword>
<keyword evidence="2" id="KW-0813">Transport</keyword>
<evidence type="ECO:0000256" key="5">
    <source>
        <dbReference type="ARBA" id="ARBA00023010"/>
    </source>
</evidence>
<comment type="subcellular location">
    <subcellularLocation>
        <location evidence="1">Nucleus</location>
        <location evidence="1">Nuclear pore complex</location>
    </subcellularLocation>
</comment>
<sequence>MANGTGSESSYFPALDKCLAGEVPLISWRTAYRAVCDEESAVDSSQLENFFNDNETINFLSTALDPFPEPNARTASELDTKTAPINVSQTQNGDYNLEQIKADAKWLSKEMKIEELAALRVAIIEWQERPADQLLNTAFNGTSGLSGSLELANSALGRSVVDSAMPLAAAAHPPLKFDDEKVRRERLLNVHLSELNHLRKISADLVSRSALSKTSLQGENVGAFRQPERPSWIDNAAAKVAESMCPGKNRTVSEAFIGRCIARLDKILDQTEIHTSWPKIFADDEKAPSYIDSLYGELVCALRLLLAALYSFDGIPSGMSVRAWFSLMQKHEYLRAGKPMLVNVDVSILQLLISIISVDILKVQLAVGEIMNAAGVESATLRGSHYVNDERCLSEINIDLHKAAVNQVSIAAPAVLAWSIITSVIRDIAQIHQDLRESREDGENFALARRSSIRRASRDGSSEFEKLYLLLSSQTELEDYREDPPRHFLGDAVDGMRVFSLIRVLSDTVGAVYSSVSESDTAFICKETLLDLTRDGIPFVQYDAEIMEAILSFVTPSSQSPPSKQQAAVLAEKLLLDEDQLRPNILEEALRRYPYELSPMLRLCTALAGAESRHHPSQGVPIVAEQLQRLHFFTQETPTRFHDYELENEDDGMNSMKLTEALPVLISHSSAASHGQQRQLTAGGSADMPVEWSIPADTPGTITREERPLVLTFRYEHSALEYLSVLLSTFVASSELSPLTQNAILDCFTAADIISLFTALLSATLEPKPDAEDARRLLESMGAALRQSQDIVSIIADIFESELLSHLDQVAQEGSLELVTACAEFWIVLAKFSPERVWAVLAKSSLLGIIDGATSLASIVGGSEVALGQYHFLKACVELHALLLDDAISGLLKRKLKPQTNSRMQDEEATETTPERTMSAVLNAYQRILLDAFQNFPDWKFVNAEERCTITVCILKSFTKLLKSTYGIDVAKEPSKRLTYVLAPAASSLLSTCCPSADSSPLINTFSKTLFEALPVAGDGLPVLGRRLLIEQTCSLFDFLTVLLRTAQSGNQRASMLANGVLKSMPTLASLFASDHAFKSGLFELLSNLVKSVSAASHDPPSILAQLDPTAAKAFLQVVTQLDRPLCNLQVERKVWDFLSVVMDSKQQWFAIYLLTGNLPKSRSHRRNSDPIKGKPILRYVLDQVASISTLSPERAVGMLQFLAVAQRMWVWATNELRSHPDFLKNTLAWLENLQEPPKKPSAAIMVISARECEMASYLCEILAINLHTSLEIGDKTVLKALVPKLGYLRKHGAGVTAFNIDLHHGLASSLNKVFREAELEDFKRTSVNPAPLGEDYFYDKDIAASVFQHYKSWHGIGGKTDQGYASEFSRANANISFLHAQTALLKSWKTLATTLCECSDDNTTLQVELAKTAENCLLFNAQYDTRQPGVADVLQMRLDLAFVLVSKLVSLKLQDDTMKALLPAAWDLVSRSPVDYDVASAPEDVRYYRQLLQTLYLTVQPHNYIKSKNEMQYLPPATASCLVSIVNKTIAPGFRALCGNLHNDITLALPADFALLTALLRAIVAVPGISSVQTMLSDIIADSSLIRGALSLYSWADQLSEATTSSSDPIYGEIAVMFLLALSTVRPIAEQMALQGVLTHLASGNLSNYFRKPGGKGPFDEPQRMFVIWTEGFLPLCLNLLDAVGPPIAAEVSVFLNSFPEQLRRAEVSLQNETPSTRNPRAGAVTLGLIAEAHSLAMISLILKSDVARGAAEGIDANAVPELDYAVEVVMGLVEALSRSKRSLNDRITAVSPLEERWMKTDVTGASDNLLVQKVLGEVGSFLECFAGEGDA</sequence>
<dbReference type="RefSeq" id="XP_007919875.1">
    <property type="nucleotide sequence ID" value="XM_007921684.1"/>
</dbReference>
<dbReference type="GeneID" id="19338636"/>
<dbReference type="InterPro" id="IPR044840">
    <property type="entry name" value="Nup188"/>
</dbReference>
<dbReference type="Gene3D" id="1.25.10.70">
    <property type="match status" value="1"/>
</dbReference>
<dbReference type="eggNOG" id="ENOG502QQFV">
    <property type="taxonomic scope" value="Eukaryota"/>
</dbReference>
<keyword evidence="11" id="KW-1185">Reference proteome</keyword>
<evidence type="ECO:0000313" key="10">
    <source>
        <dbReference type="EMBL" id="EME87672.1"/>
    </source>
</evidence>
<organism evidence="10 11">
    <name type="scientific">Pseudocercospora fijiensis (strain CIRAD86)</name>
    <name type="common">Black leaf streak disease fungus</name>
    <name type="synonym">Mycosphaerella fijiensis</name>
    <dbReference type="NCBI Taxonomy" id="383855"/>
    <lineage>
        <taxon>Eukaryota</taxon>
        <taxon>Fungi</taxon>
        <taxon>Dikarya</taxon>
        <taxon>Ascomycota</taxon>
        <taxon>Pezizomycotina</taxon>
        <taxon>Dothideomycetes</taxon>
        <taxon>Dothideomycetidae</taxon>
        <taxon>Mycosphaerellales</taxon>
        <taxon>Mycosphaerellaceae</taxon>
        <taxon>Pseudocercospora</taxon>
    </lineage>
</organism>
<evidence type="ECO:0000256" key="3">
    <source>
        <dbReference type="ARBA" id="ARBA00022816"/>
    </source>
</evidence>
<dbReference type="KEGG" id="pfj:MYCFIDRAFT_28574"/>
<feature type="domain" description="Nucleoporin Nup188 N-terminal subdomain III" evidence="9">
    <location>
        <begin position="713"/>
        <end position="1158"/>
    </location>
</feature>
<dbReference type="GO" id="GO:0051028">
    <property type="term" value="P:mRNA transport"/>
    <property type="evidence" value="ECO:0007669"/>
    <property type="project" value="UniProtKB-KW"/>
</dbReference>
<reference evidence="10 11" key="1">
    <citation type="journal article" date="2012" name="PLoS Pathog.">
        <title>Diverse lifestyles and strategies of plant pathogenesis encoded in the genomes of eighteen Dothideomycetes fungi.</title>
        <authorList>
            <person name="Ohm R.A."/>
            <person name="Feau N."/>
            <person name="Henrissat B."/>
            <person name="Schoch C.L."/>
            <person name="Horwitz B.A."/>
            <person name="Barry K.W."/>
            <person name="Condon B.J."/>
            <person name="Copeland A.C."/>
            <person name="Dhillon B."/>
            <person name="Glaser F."/>
            <person name="Hesse C.N."/>
            <person name="Kosti I."/>
            <person name="LaButti K."/>
            <person name="Lindquist E.A."/>
            <person name="Lucas S."/>
            <person name="Salamov A.A."/>
            <person name="Bradshaw R.E."/>
            <person name="Ciuffetti L."/>
            <person name="Hamelin R.C."/>
            <person name="Kema G.H.J."/>
            <person name="Lawrence C."/>
            <person name="Scott J.A."/>
            <person name="Spatafora J.W."/>
            <person name="Turgeon B.G."/>
            <person name="de Wit P.J.G.M."/>
            <person name="Zhong S."/>
            <person name="Goodwin S.B."/>
            <person name="Grigoriev I.V."/>
        </authorList>
    </citation>
    <scope>NUCLEOTIDE SEQUENCE [LARGE SCALE GENOMIC DNA]</scope>
    <source>
        <strain evidence="10 11">CIRAD86</strain>
    </source>
</reference>
<accession>N1Q9V4</accession>